<dbReference type="AlphaFoldDB" id="A0A7Z0N9Z4"/>
<dbReference type="GO" id="GO:0016757">
    <property type="term" value="F:glycosyltransferase activity"/>
    <property type="evidence" value="ECO:0007669"/>
    <property type="project" value="UniProtKB-KW"/>
</dbReference>
<evidence type="ECO:0000256" key="3">
    <source>
        <dbReference type="ARBA" id="ARBA00023180"/>
    </source>
</evidence>
<dbReference type="Proteomes" id="UP000520876">
    <property type="component" value="Unassembled WGS sequence"/>
</dbReference>
<evidence type="ECO:0000256" key="2">
    <source>
        <dbReference type="ARBA" id="ARBA00022679"/>
    </source>
</evidence>
<dbReference type="EMBL" id="JACCGK010000017">
    <property type="protein sequence ID" value="NYT74368.1"/>
    <property type="molecule type" value="Genomic_DNA"/>
</dbReference>
<name>A0A7Z0N9Z4_9GAMM</name>
<gene>
    <name evidence="5" type="ORF">HZU72_18335</name>
</gene>
<dbReference type="PANTHER" id="PTHR20961">
    <property type="entry name" value="GLYCOSYLTRANSFERASE"/>
    <property type="match status" value="1"/>
</dbReference>
<accession>A0A7Z0N9Z4</accession>
<evidence type="ECO:0000313" key="5">
    <source>
        <dbReference type="EMBL" id="NYT74368.1"/>
    </source>
</evidence>
<dbReference type="Pfam" id="PF04577">
    <property type="entry name" value="Glyco_transf_61"/>
    <property type="match status" value="1"/>
</dbReference>
<dbReference type="InterPro" id="IPR049625">
    <property type="entry name" value="Glyco_transf_61_cat"/>
</dbReference>
<sequence>MTNSIITLIKNVVRSTIKAPIKKMLALLENACLASPIKSRFSAWYSNVVEKGVEKGVETDEDATGFKPTFEPLKWKSINKVEYSGVCVLSKGKLLMYRPLEVFQRHPDARKAIVSTRNYRPLKYPGSQHSLSLALVRRNWAYWRKGKKAVSLTGSVALLGNCEFDNANYYHFWVDVIADIWFVRQHLAAEELPDYYLVPFANLAWQWDILTLCGIHESQVIPYAKHDVLSLDRLIIPIRDKGALNLPSWLIRAMHDMCGWTPTPHKGKRLIFVSRADADYRCVANESVICNRLREKGFEVHTLKGLSITEQQQLFATAAIICAPHGAALTNVAWCGPGTIIIDFLSEQHLVPCFSELAAQNKLVYYPYICKRVEGTASGLKGDIIVSDSQIDSVLDIVTHHLKLTGEVLES</sequence>
<evidence type="ECO:0000313" key="6">
    <source>
        <dbReference type="Proteomes" id="UP000520876"/>
    </source>
</evidence>
<evidence type="ECO:0000259" key="4">
    <source>
        <dbReference type="Pfam" id="PF04577"/>
    </source>
</evidence>
<dbReference type="RefSeq" id="WP_180094716.1">
    <property type="nucleotide sequence ID" value="NZ_JACCGK010000017.1"/>
</dbReference>
<comment type="caution">
    <text evidence="5">The sequence shown here is derived from an EMBL/GenBank/DDBJ whole genome shotgun (WGS) entry which is preliminary data.</text>
</comment>
<keyword evidence="2 5" id="KW-0808">Transferase</keyword>
<reference evidence="5 6" key="1">
    <citation type="submission" date="2020-07" db="EMBL/GenBank/DDBJ databases">
        <title>Halomonas sp. QX-2 draft genome sequence.</title>
        <authorList>
            <person name="Qiu X."/>
        </authorList>
    </citation>
    <scope>NUCLEOTIDE SEQUENCE [LARGE SCALE GENOMIC DNA]</scope>
    <source>
        <strain evidence="5 6">QX-2</strain>
    </source>
</reference>
<proteinExistence type="predicted"/>
<protein>
    <submittedName>
        <fullName evidence="5">Glycosyltransferase family 61 protein</fullName>
    </submittedName>
</protein>
<keyword evidence="1" id="KW-0328">Glycosyltransferase</keyword>
<keyword evidence="3" id="KW-0325">Glycoprotein</keyword>
<keyword evidence="6" id="KW-1185">Reference proteome</keyword>
<feature type="domain" description="Glycosyltransferase 61 catalytic" evidence="4">
    <location>
        <begin position="169"/>
        <end position="342"/>
    </location>
</feature>
<organism evidence="5 6">
    <name type="scientific">Vreelandella sedimenti</name>
    <dbReference type="NCBI Taxonomy" id="2729618"/>
    <lineage>
        <taxon>Bacteria</taxon>
        <taxon>Pseudomonadati</taxon>
        <taxon>Pseudomonadota</taxon>
        <taxon>Gammaproteobacteria</taxon>
        <taxon>Oceanospirillales</taxon>
        <taxon>Halomonadaceae</taxon>
        <taxon>Vreelandella</taxon>
    </lineage>
</organism>
<evidence type="ECO:0000256" key="1">
    <source>
        <dbReference type="ARBA" id="ARBA00022676"/>
    </source>
</evidence>
<dbReference type="InterPro" id="IPR007657">
    <property type="entry name" value="Glycosyltransferase_61"/>
</dbReference>